<sequence length="353" mass="39011">MKNWISRRQMALMGAAVLATAATMFVAPKASLADDVVLKVYTALEEEQLPVYKEAFEKANPGITIEWQRDSTGVITARLLAEKQNRQADVVWGLAATGLMVLDKEGMLERYSPKGFDQIKDDFKDKRNGWPTWVGMDAWASAICYNKVEAEKLGLPKPASWKDLLDPVYKDQIVMPNPGSSGTGFLTVSAWLQLFGDKGGWDYMGKLHENIKTYLHSGSKPCKAVGAGEYPIGISFAYPGVKLINDGAPVEVILPKDGIGWDMEATAIMKGTRNLAAAQKLADFAASAEANKLYNESYQVLARKDVTPTLPANYPAEEEKLMISPNNFYEMADRRQAILDEWQRSFGSKDAPK</sequence>
<dbReference type="InterPro" id="IPR017663">
    <property type="entry name" value="ABC_2-AEP-bd"/>
</dbReference>
<name>A0ABU5E245_9PROT</name>
<protein>
    <submittedName>
        <fullName evidence="3">2-aminoethylphosphonate ABC transporter substrate-binding protein</fullName>
    </submittedName>
</protein>
<dbReference type="InterPro" id="IPR006311">
    <property type="entry name" value="TAT_signal"/>
</dbReference>
<evidence type="ECO:0000313" key="3">
    <source>
        <dbReference type="EMBL" id="MDY0873382.1"/>
    </source>
</evidence>
<dbReference type="PANTHER" id="PTHR30006:SF2">
    <property type="entry name" value="ABC TRANSPORTER SUBSTRATE-BINDING PROTEIN"/>
    <property type="match status" value="1"/>
</dbReference>
<dbReference type="InterPro" id="IPR026045">
    <property type="entry name" value="Ferric-bd"/>
</dbReference>
<keyword evidence="1 2" id="KW-0732">Signal</keyword>
<feature type="chain" id="PRO_5047063291" evidence="2">
    <location>
        <begin position="22"/>
        <end position="353"/>
    </location>
</feature>
<keyword evidence="4" id="KW-1185">Reference proteome</keyword>
<comment type="caution">
    <text evidence="3">The sequence shown here is derived from an EMBL/GenBank/DDBJ whole genome shotgun (WGS) entry which is preliminary data.</text>
</comment>
<dbReference type="PROSITE" id="PS51318">
    <property type="entry name" value="TAT"/>
    <property type="match status" value="1"/>
</dbReference>
<gene>
    <name evidence="3" type="ORF">SMD31_15685</name>
</gene>
<organism evidence="3 4">
    <name type="scientific">Dongia rigui</name>
    <dbReference type="NCBI Taxonomy" id="940149"/>
    <lineage>
        <taxon>Bacteria</taxon>
        <taxon>Pseudomonadati</taxon>
        <taxon>Pseudomonadota</taxon>
        <taxon>Alphaproteobacteria</taxon>
        <taxon>Rhodospirillales</taxon>
        <taxon>Dongiaceae</taxon>
        <taxon>Dongia</taxon>
    </lineage>
</organism>
<dbReference type="Pfam" id="PF13343">
    <property type="entry name" value="SBP_bac_6"/>
    <property type="match status" value="1"/>
</dbReference>
<reference evidence="3 4" key="1">
    <citation type="journal article" date="2013" name="Antonie Van Leeuwenhoek">
        <title>Dongia rigui sp. nov., isolated from freshwater of a large wetland in Korea.</title>
        <authorList>
            <person name="Baik K.S."/>
            <person name="Hwang Y.M."/>
            <person name="Choi J.S."/>
            <person name="Kwon J."/>
            <person name="Seong C.N."/>
        </authorList>
    </citation>
    <scope>NUCLEOTIDE SEQUENCE [LARGE SCALE GENOMIC DNA]</scope>
    <source>
        <strain evidence="3 4">04SU4-P</strain>
    </source>
</reference>
<feature type="signal peptide" evidence="2">
    <location>
        <begin position="1"/>
        <end position="21"/>
    </location>
</feature>
<accession>A0ABU5E245</accession>
<evidence type="ECO:0000313" key="4">
    <source>
        <dbReference type="Proteomes" id="UP001271769"/>
    </source>
</evidence>
<dbReference type="RefSeq" id="WP_320501835.1">
    <property type="nucleotide sequence ID" value="NZ_JAXCLX010000002.1"/>
</dbReference>
<dbReference type="PANTHER" id="PTHR30006">
    <property type="entry name" value="THIAMINE-BINDING PERIPLASMIC PROTEIN-RELATED"/>
    <property type="match status" value="1"/>
</dbReference>
<dbReference type="NCBIfam" id="TIGR03261">
    <property type="entry name" value="phnS2"/>
    <property type="match status" value="1"/>
</dbReference>
<dbReference type="PIRSF" id="PIRSF002825">
    <property type="entry name" value="CfbpA"/>
    <property type="match status" value="1"/>
</dbReference>
<dbReference type="Gene3D" id="3.40.190.10">
    <property type="entry name" value="Periplasmic binding protein-like II"/>
    <property type="match status" value="2"/>
</dbReference>
<evidence type="ECO:0000256" key="1">
    <source>
        <dbReference type="ARBA" id="ARBA00022729"/>
    </source>
</evidence>
<dbReference type="SUPFAM" id="SSF53850">
    <property type="entry name" value="Periplasmic binding protein-like II"/>
    <property type="match status" value="1"/>
</dbReference>
<evidence type="ECO:0000256" key="2">
    <source>
        <dbReference type="SAM" id="SignalP"/>
    </source>
</evidence>
<dbReference type="EMBL" id="JAXCLX010000002">
    <property type="protein sequence ID" value="MDY0873382.1"/>
    <property type="molecule type" value="Genomic_DNA"/>
</dbReference>
<dbReference type="Proteomes" id="UP001271769">
    <property type="component" value="Unassembled WGS sequence"/>
</dbReference>
<proteinExistence type="predicted"/>
<dbReference type="CDD" id="cd13544">
    <property type="entry name" value="PBP2_Fbp_like_1"/>
    <property type="match status" value="1"/>
</dbReference>